<evidence type="ECO:0000313" key="2">
    <source>
        <dbReference type="EMBL" id="CAK1248699.1"/>
    </source>
</evidence>
<accession>A0ABM9MY87</accession>
<comment type="caution">
    <text evidence="2">The sequence shown here is derived from an EMBL/GenBank/DDBJ whole genome shotgun (WGS) entry which is preliminary data.</text>
</comment>
<gene>
    <name evidence="2" type="ORF">R54839_PPFHFPJH_01249</name>
</gene>
<protein>
    <submittedName>
        <fullName evidence="2">Tetratricopeptide (TPR) repeat (TPR)</fullName>
    </submittedName>
</protein>
<proteinExistence type="predicted"/>
<keyword evidence="3" id="KW-1185">Reference proteome</keyword>
<dbReference type="EMBL" id="CAUZLR010000008">
    <property type="protein sequence ID" value="CAK1248699.1"/>
    <property type="molecule type" value="Genomic_DNA"/>
</dbReference>
<dbReference type="GeneID" id="89537030"/>
<dbReference type="RefSeq" id="WP_010691829.1">
    <property type="nucleotide sequence ID" value="NZ_CAUZLL010000001.1"/>
</dbReference>
<evidence type="ECO:0000313" key="3">
    <source>
        <dbReference type="Proteomes" id="UP001314261"/>
    </source>
</evidence>
<feature type="coiled-coil region" evidence="1">
    <location>
        <begin position="100"/>
        <end position="130"/>
    </location>
</feature>
<evidence type="ECO:0000256" key="1">
    <source>
        <dbReference type="SAM" id="Coils"/>
    </source>
</evidence>
<reference evidence="2 3" key="1">
    <citation type="submission" date="2023-10" db="EMBL/GenBank/DDBJ databases">
        <authorList>
            <person name="Botero Cardona J."/>
        </authorList>
    </citation>
    <scope>NUCLEOTIDE SEQUENCE [LARGE SCALE GENOMIC DNA]</scope>
    <source>
        <strain evidence="2 3">R-54839</strain>
    </source>
</reference>
<organism evidence="2 3">
    <name type="scientific">Fructobacillus fructosus</name>
    <dbReference type="NCBI Taxonomy" id="1631"/>
    <lineage>
        <taxon>Bacteria</taxon>
        <taxon>Bacillati</taxon>
        <taxon>Bacillota</taxon>
        <taxon>Bacilli</taxon>
        <taxon>Lactobacillales</taxon>
        <taxon>Lactobacillaceae</taxon>
        <taxon>Fructobacillus</taxon>
    </lineage>
</organism>
<name>A0ABM9MY87_9LACO</name>
<sequence length="303" mass="35194">MTRLDQLIVQGKQALADDEFAKAVELLGEVYGDERSFENNWLFSKALYQNGQAETALTIAREFVGEYMWTTEGYEFYFDLCLAASSFVAARRLALGSIDFEKQENRLERLKEAEEKARKENGELIKKRARELKHLAAFDAFTQQQIYQDAQLLPFEEYFDAAKQVLIDPDCLPLIRMTILIDMQSLMVDEELTYRYIDGKNYTTKINHAGNPLTHPAYEAARDYLQEVIGQEDPVSSELLHEQLKLEFNALFPQIDRVTDPIAWMQKDIQRFQSIPDNEERKESSDQAKLHELVYHFLSILEV</sequence>
<dbReference type="Proteomes" id="UP001314261">
    <property type="component" value="Unassembled WGS sequence"/>
</dbReference>
<keyword evidence="1" id="KW-0175">Coiled coil</keyword>